<dbReference type="Pfam" id="PF02687">
    <property type="entry name" value="FtsX"/>
    <property type="match status" value="1"/>
</dbReference>
<dbReference type="PANTHER" id="PTHR30572">
    <property type="entry name" value="MEMBRANE COMPONENT OF TRANSPORTER-RELATED"/>
    <property type="match status" value="1"/>
</dbReference>
<dbReference type="RefSeq" id="WP_090969520.1">
    <property type="nucleotide sequence ID" value="NZ_FNRT01000002.1"/>
</dbReference>
<dbReference type="AlphaFoldDB" id="A0A1H4U155"/>
<feature type="transmembrane region" description="Helical" evidence="8">
    <location>
        <begin position="823"/>
        <end position="849"/>
    </location>
</feature>
<dbReference type="GO" id="GO:0005886">
    <property type="term" value="C:plasma membrane"/>
    <property type="evidence" value="ECO:0007669"/>
    <property type="project" value="UniProtKB-SubCell"/>
</dbReference>
<feature type="transmembrane region" description="Helical" evidence="8">
    <location>
        <begin position="779"/>
        <end position="802"/>
    </location>
</feature>
<dbReference type="EMBL" id="FNRT01000002">
    <property type="protein sequence ID" value="SEC62417.1"/>
    <property type="molecule type" value="Genomic_DNA"/>
</dbReference>
<evidence type="ECO:0000256" key="1">
    <source>
        <dbReference type="ARBA" id="ARBA00004651"/>
    </source>
</evidence>
<evidence type="ECO:0000313" key="10">
    <source>
        <dbReference type="EMBL" id="SEC62417.1"/>
    </source>
</evidence>
<accession>A0A1H4U155</accession>
<evidence type="ECO:0000256" key="2">
    <source>
        <dbReference type="ARBA" id="ARBA00022475"/>
    </source>
</evidence>
<dbReference type="InterPro" id="IPR050250">
    <property type="entry name" value="Macrolide_Exporter_MacB"/>
</dbReference>
<feature type="transmembrane region" description="Helical" evidence="8">
    <location>
        <begin position="486"/>
        <end position="507"/>
    </location>
</feature>
<evidence type="ECO:0000256" key="8">
    <source>
        <dbReference type="SAM" id="Phobius"/>
    </source>
</evidence>
<feature type="transmembrane region" description="Helical" evidence="8">
    <location>
        <begin position="395"/>
        <end position="415"/>
    </location>
</feature>
<gene>
    <name evidence="10" type="ORF">SAMN04489844_2652</name>
</gene>
<evidence type="ECO:0000256" key="5">
    <source>
        <dbReference type="ARBA" id="ARBA00023136"/>
    </source>
</evidence>
<dbReference type="PANTHER" id="PTHR30572:SF4">
    <property type="entry name" value="ABC TRANSPORTER PERMEASE YTRF"/>
    <property type="match status" value="1"/>
</dbReference>
<keyword evidence="3 8" id="KW-0812">Transmembrane</keyword>
<keyword evidence="2" id="KW-1003">Cell membrane</keyword>
<proteinExistence type="inferred from homology"/>
<sequence length="896" mass="92786">MTRWLPALRMARRDLWSHKGRSLLMAFLVALPVLVAVTVAQFHTNLRWTGEQAARAAMGGADLMVEVSPWDRVEVTYWSGDMGYTAVKPNGEPARADRSPKPQRDASSVDVAALMPEGSRVIDHRSYGWVVLASGGQASVEVIDASDPMAEGLGWVSRGAAPIAPDEVALDAGSARALELLDDDGDPLPDASLQLLDGTTVRVVGVVDPREREVFAEGVEMIAPPGGVVATEALAAQQQDEAASYRFLVDLPGTSGADLHELVDTLAAQGVAAMPRQAMFDPQEWDVQYADDGPVDAAALAVGALVVLFGLIEVVLLVGSAFAVGARRQVRDLGLVAANGGAAGDVRRVLLAQGLVLGVGASALGAVAGVVVFRLGVPVYEVVAHTRVWTQDVDWFLVSVLTLLGAVTGLAAALAPAWSIGRMSPVDALSGRFSVGGSGDLRTHRPATGLAILGLVVLVASGWWISAEFAAVGTSVPTEPYRSQPSGVPVVIGAVGLVLLIGGLTWLSPHVVRRIAGASRWLSVSGRFALREASRHRFRTAASAVSLMITVAGMVFAGFAVQAASAELASQAGDAGRRWMSITVATDELPEEVGPAAGAQRVAGVIAAVEDQVGTSTTYVTSRATMPGVPYVEPFLGSRSMPGDGVRVVDEESLRQLVDVDDDVLAAFADGVVVTTSTGSVVDGQVRVSFDPGDRTQRDSWELPAIAARATGADRGYDGGSAWMSPDTAEGLGFVVSPQTVTVLTPRDITGADLDALAVEGITPSTVVRDLDTASLLRFAALGAAALLTLVVVGIAVSLSAAEGRADQATMAAVGAGPWRRRLVGAMHGLFIGVVGALLGAAIGLPAGAALMQVDGMPGTGIPWLVLLGLPLVPLLAWVAGWLATSTRLTMVRRTG</sequence>
<feature type="transmembrane region" description="Helical" evidence="8">
    <location>
        <begin position="447"/>
        <end position="466"/>
    </location>
</feature>
<feature type="transmembrane region" description="Helical" evidence="8">
    <location>
        <begin position="861"/>
        <end position="884"/>
    </location>
</feature>
<evidence type="ECO:0000256" key="6">
    <source>
        <dbReference type="ARBA" id="ARBA00038076"/>
    </source>
</evidence>
<evidence type="ECO:0000256" key="3">
    <source>
        <dbReference type="ARBA" id="ARBA00022692"/>
    </source>
</evidence>
<evidence type="ECO:0000259" key="9">
    <source>
        <dbReference type="Pfam" id="PF02687"/>
    </source>
</evidence>
<dbReference type="GO" id="GO:0022857">
    <property type="term" value="F:transmembrane transporter activity"/>
    <property type="evidence" value="ECO:0007669"/>
    <property type="project" value="TreeGrafter"/>
</dbReference>
<feature type="transmembrane region" description="Helical" evidence="8">
    <location>
        <begin position="297"/>
        <end position="324"/>
    </location>
</feature>
<dbReference type="OrthoDB" id="3405625at2"/>
<keyword evidence="4 8" id="KW-1133">Transmembrane helix</keyword>
<dbReference type="STRING" id="402596.SAMN04489844_2652"/>
<reference evidence="11" key="1">
    <citation type="submission" date="2016-10" db="EMBL/GenBank/DDBJ databases">
        <authorList>
            <person name="Varghese N."/>
            <person name="Submissions S."/>
        </authorList>
    </citation>
    <scope>NUCLEOTIDE SEQUENCE [LARGE SCALE GENOMIC DNA]</scope>
    <source>
        <strain evidence="11">DSM 22017</strain>
    </source>
</reference>
<dbReference type="InterPro" id="IPR003838">
    <property type="entry name" value="ABC3_permease_C"/>
</dbReference>
<dbReference type="Proteomes" id="UP000198742">
    <property type="component" value="Unassembled WGS sequence"/>
</dbReference>
<comment type="similarity">
    <text evidence="6">Belongs to the ABC-4 integral membrane protein family.</text>
</comment>
<evidence type="ECO:0000256" key="7">
    <source>
        <dbReference type="SAM" id="MobiDB-lite"/>
    </source>
</evidence>
<keyword evidence="11" id="KW-1185">Reference proteome</keyword>
<organism evidence="10 11">
    <name type="scientific">Nocardioides exalbidus</name>
    <dbReference type="NCBI Taxonomy" id="402596"/>
    <lineage>
        <taxon>Bacteria</taxon>
        <taxon>Bacillati</taxon>
        <taxon>Actinomycetota</taxon>
        <taxon>Actinomycetes</taxon>
        <taxon>Propionibacteriales</taxon>
        <taxon>Nocardioidaceae</taxon>
        <taxon>Nocardioides</taxon>
    </lineage>
</organism>
<feature type="transmembrane region" description="Helical" evidence="8">
    <location>
        <begin position="355"/>
        <end position="375"/>
    </location>
</feature>
<protein>
    <submittedName>
        <fullName evidence="10">Putative ABC transport system permease protein</fullName>
    </submittedName>
</protein>
<comment type="subcellular location">
    <subcellularLocation>
        <location evidence="1">Cell membrane</location>
        <topology evidence="1">Multi-pass membrane protein</topology>
    </subcellularLocation>
</comment>
<feature type="domain" description="ABC3 transporter permease C-terminal" evidence="9">
    <location>
        <begin position="781"/>
        <end position="889"/>
    </location>
</feature>
<keyword evidence="5 8" id="KW-0472">Membrane</keyword>
<evidence type="ECO:0000313" key="11">
    <source>
        <dbReference type="Proteomes" id="UP000198742"/>
    </source>
</evidence>
<feature type="transmembrane region" description="Helical" evidence="8">
    <location>
        <begin position="541"/>
        <end position="561"/>
    </location>
</feature>
<evidence type="ECO:0000256" key="4">
    <source>
        <dbReference type="ARBA" id="ARBA00022989"/>
    </source>
</evidence>
<feature type="compositionally biased region" description="Basic and acidic residues" evidence="7">
    <location>
        <begin position="94"/>
        <end position="104"/>
    </location>
</feature>
<name>A0A1H4U155_9ACTN</name>
<feature type="region of interest" description="Disordered" evidence="7">
    <location>
        <begin position="88"/>
        <end position="107"/>
    </location>
</feature>